<feature type="region of interest" description="Disordered" evidence="9">
    <location>
        <begin position="598"/>
        <end position="658"/>
    </location>
</feature>
<protein>
    <recommendedName>
        <fullName evidence="8">Profilin</fullName>
    </recommendedName>
</protein>
<evidence type="ECO:0000259" key="10">
    <source>
        <dbReference type="PROSITE" id="PS50020"/>
    </source>
</evidence>
<evidence type="ECO:0000313" key="13">
    <source>
        <dbReference type="Proteomes" id="UP001212841"/>
    </source>
</evidence>
<accession>A0AAD5SJ43</accession>
<dbReference type="EMBL" id="JADGJD010000029">
    <property type="protein sequence ID" value="KAJ3056551.1"/>
    <property type="molecule type" value="Genomic_DNA"/>
</dbReference>
<dbReference type="GO" id="GO:0005737">
    <property type="term" value="C:cytoplasm"/>
    <property type="evidence" value="ECO:0007669"/>
    <property type="project" value="UniProtKB-SubCell"/>
</dbReference>
<comment type="similarity">
    <text evidence="3 8">Belongs to the profilin family.</text>
</comment>
<evidence type="ECO:0000256" key="3">
    <source>
        <dbReference type="ARBA" id="ARBA00010058"/>
    </source>
</evidence>
<dbReference type="AlphaFoldDB" id="A0AAD5SJ43"/>
<dbReference type="InterPro" id="IPR048278">
    <property type="entry name" value="PFN"/>
</dbReference>
<dbReference type="GO" id="GO:0005634">
    <property type="term" value="C:nucleus"/>
    <property type="evidence" value="ECO:0007669"/>
    <property type="project" value="UniProtKB-SubCell"/>
</dbReference>
<dbReference type="GO" id="GO:0006396">
    <property type="term" value="P:RNA processing"/>
    <property type="evidence" value="ECO:0007669"/>
    <property type="project" value="InterPro"/>
</dbReference>
<dbReference type="InterPro" id="IPR001202">
    <property type="entry name" value="WW_dom"/>
</dbReference>
<gene>
    <name evidence="12" type="ORF">HK097_006184</name>
</gene>
<dbReference type="GO" id="GO:1990904">
    <property type="term" value="C:ribonucleoprotein complex"/>
    <property type="evidence" value="ECO:0007669"/>
    <property type="project" value="InterPro"/>
</dbReference>
<dbReference type="CDD" id="cd00201">
    <property type="entry name" value="WW"/>
    <property type="match status" value="2"/>
</dbReference>
<evidence type="ECO:0000259" key="11">
    <source>
        <dbReference type="PROSITE" id="PS50961"/>
    </source>
</evidence>
<dbReference type="SUPFAM" id="SSF55770">
    <property type="entry name" value="Profilin (actin-binding protein)"/>
    <property type="match status" value="1"/>
</dbReference>
<evidence type="ECO:0000256" key="6">
    <source>
        <dbReference type="ARBA" id="ARBA00023242"/>
    </source>
</evidence>
<dbReference type="GO" id="GO:0003723">
    <property type="term" value="F:RNA binding"/>
    <property type="evidence" value="ECO:0007669"/>
    <property type="project" value="UniProtKB-UniRule"/>
</dbReference>
<dbReference type="CDD" id="cd00148">
    <property type="entry name" value="PROF"/>
    <property type="match status" value="1"/>
</dbReference>
<dbReference type="GO" id="GO:0003713">
    <property type="term" value="F:transcription coactivator activity"/>
    <property type="evidence" value="ECO:0007669"/>
    <property type="project" value="TreeGrafter"/>
</dbReference>
<dbReference type="Gene3D" id="3.30.450.30">
    <property type="entry name" value="Dynein light chain 2a, cytoplasmic"/>
    <property type="match status" value="1"/>
</dbReference>
<feature type="compositionally biased region" description="Low complexity" evidence="9">
    <location>
        <begin position="697"/>
        <end position="715"/>
    </location>
</feature>
<organism evidence="12 13">
    <name type="scientific">Rhizophlyctis rosea</name>
    <dbReference type="NCBI Taxonomy" id="64517"/>
    <lineage>
        <taxon>Eukaryota</taxon>
        <taxon>Fungi</taxon>
        <taxon>Fungi incertae sedis</taxon>
        <taxon>Chytridiomycota</taxon>
        <taxon>Chytridiomycota incertae sedis</taxon>
        <taxon>Chytridiomycetes</taxon>
        <taxon>Rhizophlyctidales</taxon>
        <taxon>Rhizophlyctidaceae</taxon>
        <taxon>Rhizophlyctis</taxon>
    </lineage>
</organism>
<dbReference type="PROSITE" id="PS01159">
    <property type="entry name" value="WW_DOMAIN_1"/>
    <property type="match status" value="1"/>
</dbReference>
<dbReference type="Pfam" id="PF00235">
    <property type="entry name" value="Profilin"/>
    <property type="match status" value="1"/>
</dbReference>
<feature type="region of interest" description="Disordered" evidence="9">
    <location>
        <begin position="690"/>
        <end position="715"/>
    </location>
</feature>
<dbReference type="Proteomes" id="UP001212841">
    <property type="component" value="Unassembled WGS sequence"/>
</dbReference>
<dbReference type="SMART" id="SM00392">
    <property type="entry name" value="PROF"/>
    <property type="match status" value="1"/>
</dbReference>
<feature type="compositionally biased region" description="Gly residues" evidence="9">
    <location>
        <begin position="620"/>
        <end position="629"/>
    </location>
</feature>
<comment type="subcellular location">
    <subcellularLocation>
        <location evidence="2">Cytoplasm</location>
    </subcellularLocation>
    <subcellularLocation>
        <location evidence="1">Nucleus</location>
    </subcellularLocation>
</comment>
<dbReference type="InterPro" id="IPR036020">
    <property type="entry name" value="WW_dom_sf"/>
</dbReference>
<evidence type="ECO:0000313" key="12">
    <source>
        <dbReference type="EMBL" id="KAJ3056551.1"/>
    </source>
</evidence>
<name>A0AAD5SJ43_9FUNG</name>
<keyword evidence="5 7" id="KW-0694">RNA-binding</keyword>
<proteinExistence type="inferred from homology"/>
<evidence type="ECO:0000256" key="5">
    <source>
        <dbReference type="ARBA" id="ARBA00022884"/>
    </source>
</evidence>
<dbReference type="SMART" id="SM00456">
    <property type="entry name" value="WW"/>
    <property type="match status" value="2"/>
</dbReference>
<sequence>MFAFFECYEEVKLIDYIPGETSGFVLMSLANSSIRVLGKLFQNFISGTTAPLIETEENPAGPKTCGATQVTVKAPNGIAGGTTTVRNPTEEEETAFWQEYENAQTLIGDRRAGRLESLLRERIEGLFDDNHILYDKVLLRLVLSNPGGWVPISAIATVSNIPDISPVATIIVRAVKSSSVMEMNINDTHMRRRIPLPYMSTMGDYSVYINGFPLDLNDPQQEIYQFLVAHTAVKTISALLDLDDEFTGAVYADLESAEHVKRLRCSKLSFGGYPLQILTKSEFRRIKERERRLRENAVQSPENMSWQSYVDINLLGTRKITKAAIHGLDGGLWATSMGFSVTSTEIQALLTANDSVKEFTLNGTCYMLTRADEYFVNGYKHSDSTASSCGKSKKCVIITVLETAHRDDVHTILSDVMRKMDEKNPRKRVRSPKPYNHLYNSTMTHSKNIVEAVIDDQYAYYDQYLANAGNAHDQRKWANQLIWEVARHSIAKTIRDLREHIEEEEQIYLPKIHTAISAEESLKFGKEFQRTKHLVPTRFHPSAPDKLPFETLGGLLAAPLNKLPSEEKNAGRPRKEFRTGAAFSGSYVHMMPNPYASSSGYQQSSYGTGSNQDYGNNQSGHGGRGGGSVYGTLLGTDDTSTPTPAATIPPPADTSSSAHVNLGPLPSGWEQRTTQEGHPYFVDHDTRTTTWIDPRRAQQQNRGQSGQQPRSTQTATQLALAQQQSIARFGPLPSGWEMRMTNTERMCFLDHGAKITTWDDPRLPRLPGNWWFA</sequence>
<dbReference type="GO" id="GO:0035329">
    <property type="term" value="P:hippo signaling"/>
    <property type="evidence" value="ECO:0007669"/>
    <property type="project" value="TreeGrafter"/>
</dbReference>
<reference evidence="12" key="1">
    <citation type="submission" date="2020-05" db="EMBL/GenBank/DDBJ databases">
        <title>Phylogenomic resolution of chytrid fungi.</title>
        <authorList>
            <person name="Stajich J.E."/>
            <person name="Amses K."/>
            <person name="Simmons R."/>
            <person name="Seto K."/>
            <person name="Myers J."/>
            <person name="Bonds A."/>
            <person name="Quandt C.A."/>
            <person name="Barry K."/>
            <person name="Liu P."/>
            <person name="Grigoriev I."/>
            <person name="Longcore J.E."/>
            <person name="James T.Y."/>
        </authorList>
    </citation>
    <scope>NUCLEOTIDE SEQUENCE</scope>
    <source>
        <strain evidence="12">JEL0318</strain>
    </source>
</reference>
<keyword evidence="8" id="KW-0009">Actin-binding</keyword>
<evidence type="ECO:0000256" key="1">
    <source>
        <dbReference type="ARBA" id="ARBA00004123"/>
    </source>
</evidence>
<dbReference type="InterPro" id="IPR051583">
    <property type="entry name" value="YAP1"/>
</dbReference>
<dbReference type="PROSITE" id="PS50020">
    <property type="entry name" value="WW_DOMAIN_2"/>
    <property type="match status" value="2"/>
</dbReference>
<dbReference type="InterPro" id="IPR006630">
    <property type="entry name" value="La_HTH"/>
</dbReference>
<keyword evidence="13" id="KW-1185">Reference proteome</keyword>
<feature type="compositionally biased region" description="Low complexity" evidence="9">
    <location>
        <begin position="598"/>
        <end position="619"/>
    </location>
</feature>
<dbReference type="InterPro" id="IPR036388">
    <property type="entry name" value="WH-like_DNA-bd_sf"/>
</dbReference>
<dbReference type="PANTHER" id="PTHR17616:SF8">
    <property type="entry name" value="TRANSCRIPTIONAL COACTIVATOR YORKIE"/>
    <property type="match status" value="1"/>
</dbReference>
<dbReference type="Pfam" id="PF00397">
    <property type="entry name" value="WW"/>
    <property type="match status" value="1"/>
</dbReference>
<feature type="compositionally biased region" description="Low complexity" evidence="9">
    <location>
        <begin position="630"/>
        <end position="646"/>
    </location>
</feature>
<dbReference type="InterPro" id="IPR005455">
    <property type="entry name" value="PFN_euk"/>
</dbReference>
<dbReference type="InterPro" id="IPR002344">
    <property type="entry name" value="Lupus_La"/>
</dbReference>
<dbReference type="GO" id="GO:0045944">
    <property type="term" value="P:positive regulation of transcription by RNA polymerase II"/>
    <property type="evidence" value="ECO:0007669"/>
    <property type="project" value="TreeGrafter"/>
</dbReference>
<dbReference type="InterPro" id="IPR036390">
    <property type="entry name" value="WH_DNA-bd_sf"/>
</dbReference>
<dbReference type="PANTHER" id="PTHR17616">
    <property type="entry name" value="YES-ASSOCIATED PROTEIN YAP1 FAMILY MEMBER"/>
    <property type="match status" value="1"/>
</dbReference>
<dbReference type="Gene3D" id="2.20.70.10">
    <property type="match status" value="2"/>
</dbReference>
<feature type="domain" description="WW" evidence="10">
    <location>
        <begin position="730"/>
        <end position="763"/>
    </location>
</feature>
<evidence type="ECO:0000256" key="9">
    <source>
        <dbReference type="SAM" id="MobiDB-lite"/>
    </source>
</evidence>
<comment type="caution">
    <text evidence="12">The sequence shown here is derived from an EMBL/GenBank/DDBJ whole genome shotgun (WGS) entry which is preliminary data.</text>
</comment>
<evidence type="ECO:0000256" key="4">
    <source>
        <dbReference type="ARBA" id="ARBA00022490"/>
    </source>
</evidence>
<evidence type="ECO:0000256" key="8">
    <source>
        <dbReference type="RuleBase" id="RU003909"/>
    </source>
</evidence>
<dbReference type="PROSITE" id="PS50961">
    <property type="entry name" value="HTH_LA"/>
    <property type="match status" value="1"/>
</dbReference>
<keyword evidence="6" id="KW-0539">Nucleus</keyword>
<keyword evidence="4" id="KW-0963">Cytoplasm</keyword>
<dbReference type="SMART" id="SM00715">
    <property type="entry name" value="LA"/>
    <property type="match status" value="1"/>
</dbReference>
<dbReference type="PRINTS" id="PR00302">
    <property type="entry name" value="LUPUSLA"/>
</dbReference>
<feature type="domain" description="WW" evidence="10">
    <location>
        <begin position="663"/>
        <end position="696"/>
    </location>
</feature>
<dbReference type="Gene3D" id="1.10.10.10">
    <property type="entry name" value="Winged helix-like DNA-binding domain superfamily/Winged helix DNA-binding domain"/>
    <property type="match status" value="1"/>
</dbReference>
<feature type="domain" description="HTH La-type RNA-binding" evidence="11">
    <location>
        <begin position="109"/>
        <end position="200"/>
    </location>
</feature>
<dbReference type="InterPro" id="IPR036140">
    <property type="entry name" value="PFN_sf"/>
</dbReference>
<dbReference type="SUPFAM" id="SSF46785">
    <property type="entry name" value="Winged helix' DNA-binding domain"/>
    <property type="match status" value="1"/>
</dbReference>
<dbReference type="SUPFAM" id="SSF51045">
    <property type="entry name" value="WW domain"/>
    <property type="match status" value="2"/>
</dbReference>
<evidence type="ECO:0000256" key="7">
    <source>
        <dbReference type="PROSITE-ProRule" id="PRU00332"/>
    </source>
</evidence>
<dbReference type="GO" id="GO:0003779">
    <property type="term" value="F:actin binding"/>
    <property type="evidence" value="ECO:0007669"/>
    <property type="project" value="UniProtKB-KW"/>
</dbReference>
<evidence type="ECO:0000256" key="2">
    <source>
        <dbReference type="ARBA" id="ARBA00004496"/>
    </source>
</evidence>
<dbReference type="FunFam" id="2.20.70.10:FF:000017">
    <property type="entry name" value="E3 ubiquitin-protein ligase"/>
    <property type="match status" value="1"/>
</dbReference>